<evidence type="ECO:0000313" key="1">
    <source>
        <dbReference type="EMBL" id="GAA5107605.1"/>
    </source>
</evidence>
<dbReference type="Proteomes" id="UP001500171">
    <property type="component" value="Unassembled WGS sequence"/>
</dbReference>
<dbReference type="InterPro" id="IPR010260">
    <property type="entry name" value="AlpA"/>
</dbReference>
<organism evidence="1 2">
    <name type="scientific">Orbus sasakiae</name>
    <dbReference type="NCBI Taxonomy" id="1078475"/>
    <lineage>
        <taxon>Bacteria</taxon>
        <taxon>Pseudomonadati</taxon>
        <taxon>Pseudomonadota</taxon>
        <taxon>Gammaproteobacteria</taxon>
        <taxon>Orbales</taxon>
        <taxon>Orbaceae</taxon>
        <taxon>Orbus</taxon>
    </lineage>
</organism>
<protein>
    <submittedName>
        <fullName evidence="1">AlpA family transcriptional regulator</fullName>
    </submittedName>
</protein>
<dbReference type="Pfam" id="PF05930">
    <property type="entry name" value="Phage_AlpA"/>
    <property type="match status" value="1"/>
</dbReference>
<proteinExistence type="predicted"/>
<dbReference type="RefSeq" id="WP_345489234.1">
    <property type="nucleotide sequence ID" value="NZ_BAABHY010000001.1"/>
</dbReference>
<reference evidence="2" key="1">
    <citation type="journal article" date="2019" name="Int. J. Syst. Evol. Microbiol.">
        <title>The Global Catalogue of Microorganisms (GCM) 10K type strain sequencing project: providing services to taxonomists for standard genome sequencing and annotation.</title>
        <authorList>
            <consortium name="The Broad Institute Genomics Platform"/>
            <consortium name="The Broad Institute Genome Sequencing Center for Infectious Disease"/>
            <person name="Wu L."/>
            <person name="Ma J."/>
        </authorList>
    </citation>
    <scope>NUCLEOTIDE SEQUENCE [LARGE SCALE GENOMIC DNA]</scope>
    <source>
        <strain evidence="2">JCM 18050</strain>
    </source>
</reference>
<comment type="caution">
    <text evidence="1">The sequence shown here is derived from an EMBL/GenBank/DDBJ whole genome shotgun (WGS) entry which is preliminary data.</text>
</comment>
<evidence type="ECO:0000313" key="2">
    <source>
        <dbReference type="Proteomes" id="UP001500171"/>
    </source>
</evidence>
<keyword evidence="2" id="KW-1185">Reference proteome</keyword>
<name>A0ABP9N4G6_9GAMM</name>
<sequence>MSHQKDLPLAIHHPDFLVDMKYITELTQMTDKWFYSLIQQERFPKPIKLGRSSRWRLKDVEAWISAQAN</sequence>
<accession>A0ABP9N4G6</accession>
<dbReference type="EMBL" id="BAABHY010000001">
    <property type="protein sequence ID" value="GAA5107605.1"/>
    <property type="molecule type" value="Genomic_DNA"/>
</dbReference>
<gene>
    <name evidence="1" type="ORF">GCM10023211_08910</name>
</gene>
<dbReference type="Gene3D" id="1.10.238.160">
    <property type="match status" value="1"/>
</dbReference>